<name>A0A1G8DWA2_9ACTN</name>
<feature type="domain" description="DUF6879" evidence="1">
    <location>
        <begin position="87"/>
        <end position="248"/>
    </location>
</feature>
<dbReference type="Pfam" id="PF21806">
    <property type="entry name" value="DUF6879"/>
    <property type="match status" value="1"/>
</dbReference>
<dbReference type="EMBL" id="FNCN01000019">
    <property type="protein sequence ID" value="SDH61851.1"/>
    <property type="molecule type" value="Genomic_DNA"/>
</dbReference>
<evidence type="ECO:0000313" key="2">
    <source>
        <dbReference type="EMBL" id="SDH61851.1"/>
    </source>
</evidence>
<dbReference type="AlphaFoldDB" id="A0A1G8DWA2"/>
<proteinExistence type="predicted"/>
<protein>
    <recommendedName>
        <fullName evidence="1">DUF6879 domain-containing protein</fullName>
    </recommendedName>
</protein>
<reference evidence="2 3" key="1">
    <citation type="submission" date="2016-10" db="EMBL/GenBank/DDBJ databases">
        <authorList>
            <person name="de Groot N.N."/>
        </authorList>
    </citation>
    <scope>NUCLEOTIDE SEQUENCE [LARGE SCALE GENOMIC DNA]</scope>
    <source>
        <strain evidence="2 3">CPCC 201354</strain>
    </source>
</reference>
<dbReference type="STRING" id="504805.SAMN05421505_11920"/>
<evidence type="ECO:0000313" key="3">
    <source>
        <dbReference type="Proteomes" id="UP000198923"/>
    </source>
</evidence>
<evidence type="ECO:0000259" key="1">
    <source>
        <dbReference type="Pfam" id="PF21806"/>
    </source>
</evidence>
<keyword evidence="3" id="KW-1185">Reference proteome</keyword>
<dbReference type="Proteomes" id="UP000198923">
    <property type="component" value="Unassembled WGS sequence"/>
</dbReference>
<accession>A0A1G8DWA2</accession>
<organism evidence="2 3">
    <name type="scientific">Sinosporangium album</name>
    <dbReference type="NCBI Taxonomy" id="504805"/>
    <lineage>
        <taxon>Bacteria</taxon>
        <taxon>Bacillati</taxon>
        <taxon>Actinomycetota</taxon>
        <taxon>Actinomycetes</taxon>
        <taxon>Streptosporangiales</taxon>
        <taxon>Streptosporangiaceae</taxon>
        <taxon>Sinosporangium</taxon>
    </lineage>
</organism>
<gene>
    <name evidence="2" type="ORF">SAMN05421505_11920</name>
</gene>
<sequence length="250" mass="28120">MSLDFVGMDPDSQHDNCPAVCVDPETRDGYFVGKVVTDPGIIAEVADHVSIGADEAVFRMPASMWPTIADAAADTYEKGLKGPGQATFAEFLADTERSAVHLELRDFYGPEDPAFVTWKETGRHPDDERDERWRELIGSAVARGVRVRRLRVVSEPVTEYVRWEYEITDAVNVAAGEEVRWLPRPENPGLLPASDFWIFDNRALRLHSYDSEGVRIGDEMIRETVVVAEHAAAFERLWDLAIPHGKYHPE</sequence>
<dbReference type="InterPro" id="IPR049244">
    <property type="entry name" value="DUF6879"/>
</dbReference>